<feature type="transmembrane region" description="Helical" evidence="6">
    <location>
        <begin position="95"/>
        <end position="114"/>
    </location>
</feature>
<organism evidence="9 10">
    <name type="scientific">Vagococcus proximus</name>
    <dbReference type="NCBI Taxonomy" id="2991417"/>
    <lineage>
        <taxon>Bacteria</taxon>
        <taxon>Bacillati</taxon>
        <taxon>Bacillota</taxon>
        <taxon>Bacilli</taxon>
        <taxon>Lactobacillales</taxon>
        <taxon>Enterococcaceae</taxon>
        <taxon>Vagococcus</taxon>
    </lineage>
</organism>
<evidence type="ECO:0000256" key="7">
    <source>
        <dbReference type="SAM" id="SignalP"/>
    </source>
</evidence>
<evidence type="ECO:0000256" key="1">
    <source>
        <dbReference type="ARBA" id="ARBA00022512"/>
    </source>
</evidence>
<dbReference type="NCBIfam" id="TIGR01167">
    <property type="entry name" value="LPXTG_anchor"/>
    <property type="match status" value="1"/>
</dbReference>
<keyword evidence="1" id="KW-0134">Cell wall</keyword>
<feature type="compositionally biased region" description="Pro residues" evidence="5">
    <location>
        <begin position="48"/>
        <end position="61"/>
    </location>
</feature>
<comment type="caution">
    <text evidence="9">The sequence shown here is derived from an EMBL/GenBank/DDBJ whole genome shotgun (WGS) entry which is preliminary data.</text>
</comment>
<evidence type="ECO:0000313" key="10">
    <source>
        <dbReference type="Proteomes" id="UP001147148"/>
    </source>
</evidence>
<dbReference type="RefSeq" id="WP_275471789.1">
    <property type="nucleotide sequence ID" value="NZ_JAPDSH010000005.1"/>
</dbReference>
<keyword evidence="6" id="KW-0472">Membrane</keyword>
<keyword evidence="6" id="KW-0812">Transmembrane</keyword>
<evidence type="ECO:0000256" key="2">
    <source>
        <dbReference type="ARBA" id="ARBA00022525"/>
    </source>
</evidence>
<feature type="compositionally biased region" description="Polar residues" evidence="5">
    <location>
        <begin position="69"/>
        <end position="82"/>
    </location>
</feature>
<keyword evidence="2" id="KW-0964">Secreted</keyword>
<evidence type="ECO:0000313" key="9">
    <source>
        <dbReference type="EMBL" id="MDF0480211.1"/>
    </source>
</evidence>
<proteinExistence type="predicted"/>
<dbReference type="EMBL" id="JAPDSH010000005">
    <property type="protein sequence ID" value="MDF0480211.1"/>
    <property type="molecule type" value="Genomic_DNA"/>
</dbReference>
<dbReference type="InterPro" id="IPR019931">
    <property type="entry name" value="LPXTG_anchor"/>
</dbReference>
<keyword evidence="6" id="KW-1133">Transmembrane helix</keyword>
<feature type="region of interest" description="Disordered" evidence="5">
    <location>
        <begin position="48"/>
        <end position="87"/>
    </location>
</feature>
<sequence>MEKIRTFLISCLMIFGVANTVMIAQAEEQDGVATDVGVSFLNDGPTYPALPTPPPALPTPPKGDGGSGQHLSWTNTGSTTNRPGWLPQTGEKESMYWIIIGSLIISATLFVIYIKKIKIKTTYKGWD</sequence>
<evidence type="ECO:0000256" key="3">
    <source>
        <dbReference type="ARBA" id="ARBA00022729"/>
    </source>
</evidence>
<reference evidence="9" key="1">
    <citation type="submission" date="2022-10" db="EMBL/GenBank/DDBJ databases">
        <title>Vagococcus sp. isolated from poultry meat.</title>
        <authorList>
            <person name="Johansson P."/>
            <person name="Bjorkroth J."/>
        </authorList>
    </citation>
    <scope>NUCLEOTIDE SEQUENCE</scope>
    <source>
        <strain evidence="9">PNs007</strain>
    </source>
</reference>
<protein>
    <submittedName>
        <fullName evidence="9">LPXTG cell wall anchor domain-containing protein</fullName>
    </submittedName>
</protein>
<gene>
    <name evidence="9" type="ORF">OL233_07880</name>
</gene>
<feature type="domain" description="Gram-positive cocci surface proteins LPxTG" evidence="8">
    <location>
        <begin position="86"/>
        <end position="116"/>
    </location>
</feature>
<evidence type="ECO:0000256" key="6">
    <source>
        <dbReference type="SAM" id="Phobius"/>
    </source>
</evidence>
<keyword evidence="4" id="KW-0572">Peptidoglycan-anchor</keyword>
<keyword evidence="10" id="KW-1185">Reference proteome</keyword>
<keyword evidence="3 7" id="KW-0732">Signal</keyword>
<dbReference type="Pfam" id="PF00746">
    <property type="entry name" value="Gram_pos_anchor"/>
    <property type="match status" value="1"/>
</dbReference>
<feature type="signal peptide" evidence="7">
    <location>
        <begin position="1"/>
        <end position="26"/>
    </location>
</feature>
<dbReference type="Proteomes" id="UP001147148">
    <property type="component" value="Unassembled WGS sequence"/>
</dbReference>
<evidence type="ECO:0000256" key="5">
    <source>
        <dbReference type="SAM" id="MobiDB-lite"/>
    </source>
</evidence>
<name>A0ABT5X2I2_9ENTE</name>
<accession>A0ABT5X2I2</accession>
<feature type="chain" id="PRO_5045722308" evidence="7">
    <location>
        <begin position="27"/>
        <end position="127"/>
    </location>
</feature>
<evidence type="ECO:0000256" key="4">
    <source>
        <dbReference type="ARBA" id="ARBA00023088"/>
    </source>
</evidence>
<evidence type="ECO:0000259" key="8">
    <source>
        <dbReference type="Pfam" id="PF00746"/>
    </source>
</evidence>